<organism evidence="2 3">
    <name type="scientific">Nelumbo nucifera</name>
    <name type="common">Sacred lotus</name>
    <dbReference type="NCBI Taxonomy" id="4432"/>
    <lineage>
        <taxon>Eukaryota</taxon>
        <taxon>Viridiplantae</taxon>
        <taxon>Streptophyta</taxon>
        <taxon>Embryophyta</taxon>
        <taxon>Tracheophyta</taxon>
        <taxon>Spermatophyta</taxon>
        <taxon>Magnoliopsida</taxon>
        <taxon>Proteales</taxon>
        <taxon>Nelumbonaceae</taxon>
        <taxon>Nelumbo</taxon>
    </lineage>
</organism>
<name>A0A1U8A7N8_NELNU</name>
<dbReference type="InterPro" id="IPR013083">
    <property type="entry name" value="Znf_RING/FYVE/PHD"/>
</dbReference>
<dbReference type="eggNOG" id="ENOG502RZZE">
    <property type="taxonomic scope" value="Eukaryota"/>
</dbReference>
<dbReference type="FunCoup" id="A0A1U8A7N8">
    <property type="interactions" value="223"/>
</dbReference>
<keyword evidence="1" id="KW-0677">Repeat</keyword>
<dbReference type="PANTHER" id="PTHR46288">
    <property type="entry name" value="PHORBOL-ESTER/DAG-TYPE DOMAIN-CONTAINING PROTEIN"/>
    <property type="match status" value="1"/>
</dbReference>
<gene>
    <name evidence="3" type="primary">LOC104597562</name>
</gene>
<dbReference type="GeneID" id="104597562"/>
<dbReference type="OrthoDB" id="1683652at2759"/>
<keyword evidence="2" id="KW-1185">Reference proteome</keyword>
<proteinExistence type="predicted"/>
<dbReference type="SUPFAM" id="SSF57889">
    <property type="entry name" value="Cysteine-rich domain"/>
    <property type="match status" value="1"/>
</dbReference>
<reference evidence="3" key="1">
    <citation type="submission" date="2025-08" db="UniProtKB">
        <authorList>
            <consortium name="RefSeq"/>
        </authorList>
    </citation>
    <scope>IDENTIFICATION</scope>
</reference>
<sequence>MPFQHFDHPHLLDLHELQEGEKIQCSGCELPGGSDSMYGCNSCNYFLHEKCLNLKRWMEHPAHPEHPLTFLPKPTYPNGSFRCNACGDDGSAFSYCCAFCEFDLHTHCASLPRTVVHEGHSHPLTLTFKLSGAETTIFTCDVCNGNADLQYWVYNCDDCNFGTHLGCVAHAQEPPPSNGSSNELEQLQQSMNQMMETQLEMARLQNEITKTQLIAASMRWAYR</sequence>
<dbReference type="PANTHER" id="PTHR46288:SF68">
    <property type="entry name" value="DC1 DOMAIN-CONTAINING PROTEIN"/>
    <property type="match status" value="1"/>
</dbReference>
<protein>
    <submittedName>
        <fullName evidence="3">Uncharacterized protein LOC104597562</fullName>
    </submittedName>
</protein>
<dbReference type="Gene3D" id="3.30.40.10">
    <property type="entry name" value="Zinc/RING finger domain, C3HC4 (zinc finger)"/>
    <property type="match status" value="1"/>
</dbReference>
<dbReference type="RefSeq" id="XP_010257481.1">
    <property type="nucleotide sequence ID" value="XM_010259179.2"/>
</dbReference>
<dbReference type="Proteomes" id="UP000189703">
    <property type="component" value="Unplaced"/>
</dbReference>
<dbReference type="KEGG" id="nnu:104597562"/>
<dbReference type="STRING" id="4432.A0A1U8A7N8"/>
<dbReference type="OMA" id="ICQFDLH"/>
<dbReference type="InterPro" id="IPR004146">
    <property type="entry name" value="DC1"/>
</dbReference>
<dbReference type="Pfam" id="PF03107">
    <property type="entry name" value="C1_2"/>
    <property type="match status" value="3"/>
</dbReference>
<accession>A0A1U8A7N8</accession>
<evidence type="ECO:0000313" key="2">
    <source>
        <dbReference type="Proteomes" id="UP000189703"/>
    </source>
</evidence>
<evidence type="ECO:0000256" key="1">
    <source>
        <dbReference type="ARBA" id="ARBA00022737"/>
    </source>
</evidence>
<dbReference type="AlphaFoldDB" id="A0A1U8A7N8"/>
<evidence type="ECO:0000313" key="3">
    <source>
        <dbReference type="RefSeq" id="XP_010257481.1"/>
    </source>
</evidence>
<dbReference type="InterPro" id="IPR046349">
    <property type="entry name" value="C1-like_sf"/>
</dbReference>